<dbReference type="GO" id="GO:1990961">
    <property type="term" value="P:xenobiotic detoxification by transmembrane export across the plasma membrane"/>
    <property type="evidence" value="ECO:0007669"/>
    <property type="project" value="InterPro"/>
</dbReference>
<dbReference type="GO" id="GO:0005886">
    <property type="term" value="C:plasma membrane"/>
    <property type="evidence" value="ECO:0007669"/>
    <property type="project" value="UniProtKB-SubCell"/>
</dbReference>
<dbReference type="STRING" id="290512.Paes_0688"/>
<dbReference type="HOGENOM" id="CLU_001265_47_0_10"/>
<dbReference type="PANTHER" id="PTHR23502">
    <property type="entry name" value="MAJOR FACILITATOR SUPERFAMILY"/>
    <property type="match status" value="1"/>
</dbReference>
<evidence type="ECO:0000259" key="9">
    <source>
        <dbReference type="PROSITE" id="PS50850"/>
    </source>
</evidence>
<keyword evidence="7 8" id="KW-0472">Membrane</keyword>
<feature type="transmembrane region" description="Helical" evidence="8">
    <location>
        <begin position="85"/>
        <end position="105"/>
    </location>
</feature>
<feature type="domain" description="Major facilitator superfamily (MFS) profile" evidence="9">
    <location>
        <begin position="15"/>
        <end position="398"/>
    </location>
</feature>
<keyword evidence="4" id="KW-1003">Cell membrane</keyword>
<dbReference type="Proteomes" id="UP000002725">
    <property type="component" value="Chromosome"/>
</dbReference>
<evidence type="ECO:0000256" key="2">
    <source>
        <dbReference type="ARBA" id="ARBA00006236"/>
    </source>
</evidence>
<feature type="transmembrane region" description="Helical" evidence="8">
    <location>
        <begin position="221"/>
        <end position="240"/>
    </location>
</feature>
<feature type="transmembrane region" description="Helical" evidence="8">
    <location>
        <begin position="12"/>
        <end position="34"/>
    </location>
</feature>
<keyword evidence="3" id="KW-0813">Transport</keyword>
<feature type="transmembrane region" description="Helical" evidence="8">
    <location>
        <begin position="54"/>
        <end position="73"/>
    </location>
</feature>
<sequence>MNAAVPSREKGFAEFIVLIAMMMSLVALSIDTMLPALPAIINDLNVTKPNSGQLVLSTLFLGMSAGQIVYGPISDTIGRKPAISIGFGIFIAGTLLCLNATTFSAMLGGRFLQGLGAAAPRIITLALVRDKYEGAEMARIMSFVMTIFILVPILAPFTGQVIMSIAGWRGIFAGFLFMATGILCWFLWRQPETLISEKRHPFSLGRIQQSLREIISNPQSMVYTLTSGLIFGAFLGYLNTAQQIFQDQYATGEMFPVYFGMLALPFGMATLLNSKLVRHVSLQRIVALAMTGIALLSTIFLLPLLFSHGQPPFWAILAYLAPIFFAIGILFGNLNALAMEPLGHIAGTGAATVGSLSTLIGMITGTTIGQFYNGTLFPLVYGFLACTLLSLLITQIRK</sequence>
<dbReference type="CDD" id="cd17320">
    <property type="entry name" value="MFS_MdfA_MDR_like"/>
    <property type="match status" value="1"/>
</dbReference>
<dbReference type="InterPro" id="IPR004812">
    <property type="entry name" value="Efflux_drug-R_Bcr/CmlA"/>
</dbReference>
<feature type="transmembrane region" description="Helical" evidence="8">
    <location>
        <begin position="344"/>
        <end position="364"/>
    </location>
</feature>
<evidence type="ECO:0000256" key="1">
    <source>
        <dbReference type="ARBA" id="ARBA00004651"/>
    </source>
</evidence>
<accession>B4S6I0</accession>
<dbReference type="KEGG" id="paa:Paes_0688"/>
<dbReference type="PROSITE" id="PS50850">
    <property type="entry name" value="MFS"/>
    <property type="match status" value="1"/>
</dbReference>
<evidence type="ECO:0000256" key="5">
    <source>
        <dbReference type="ARBA" id="ARBA00022692"/>
    </source>
</evidence>
<dbReference type="InterPro" id="IPR020846">
    <property type="entry name" value="MFS_dom"/>
</dbReference>
<keyword evidence="6 8" id="KW-1133">Transmembrane helix</keyword>
<feature type="transmembrane region" description="Helical" evidence="8">
    <location>
        <begin position="312"/>
        <end position="332"/>
    </location>
</feature>
<evidence type="ECO:0000256" key="3">
    <source>
        <dbReference type="ARBA" id="ARBA00022448"/>
    </source>
</evidence>
<evidence type="ECO:0000256" key="4">
    <source>
        <dbReference type="ARBA" id="ARBA00022475"/>
    </source>
</evidence>
<feature type="transmembrane region" description="Helical" evidence="8">
    <location>
        <begin position="376"/>
        <end position="394"/>
    </location>
</feature>
<feature type="transmembrane region" description="Helical" evidence="8">
    <location>
        <begin position="140"/>
        <end position="162"/>
    </location>
</feature>
<dbReference type="GO" id="GO:0042910">
    <property type="term" value="F:xenobiotic transmembrane transporter activity"/>
    <property type="evidence" value="ECO:0007669"/>
    <property type="project" value="InterPro"/>
</dbReference>
<keyword evidence="11" id="KW-1185">Reference proteome</keyword>
<feature type="transmembrane region" description="Helical" evidence="8">
    <location>
        <begin position="168"/>
        <end position="188"/>
    </location>
</feature>
<dbReference type="EMBL" id="CP001108">
    <property type="protein sequence ID" value="ACF45735.1"/>
    <property type="molecule type" value="Genomic_DNA"/>
</dbReference>
<dbReference type="PANTHER" id="PTHR23502:SF132">
    <property type="entry name" value="POLYAMINE TRANSPORTER 2-RELATED"/>
    <property type="match status" value="1"/>
</dbReference>
<evidence type="ECO:0000313" key="11">
    <source>
        <dbReference type="Proteomes" id="UP000002725"/>
    </source>
</evidence>
<feature type="transmembrane region" description="Helical" evidence="8">
    <location>
        <begin position="255"/>
        <end position="273"/>
    </location>
</feature>
<protein>
    <submittedName>
        <fullName evidence="10">Drug resistance transporter, Bcr/CflA subfamily</fullName>
    </submittedName>
</protein>
<dbReference type="eggNOG" id="COG2814">
    <property type="taxonomic scope" value="Bacteria"/>
</dbReference>
<dbReference type="InterPro" id="IPR036259">
    <property type="entry name" value="MFS_trans_sf"/>
</dbReference>
<name>B4S6I0_PROA2</name>
<comment type="subcellular location">
    <subcellularLocation>
        <location evidence="1">Cell membrane</location>
        <topology evidence="1">Multi-pass membrane protein</topology>
    </subcellularLocation>
</comment>
<evidence type="ECO:0000256" key="8">
    <source>
        <dbReference type="SAM" id="Phobius"/>
    </source>
</evidence>
<evidence type="ECO:0000313" key="10">
    <source>
        <dbReference type="EMBL" id="ACF45735.1"/>
    </source>
</evidence>
<comment type="similarity">
    <text evidence="2">Belongs to the major facilitator superfamily. Bcr/CmlA family.</text>
</comment>
<feature type="transmembrane region" description="Helical" evidence="8">
    <location>
        <begin position="111"/>
        <end position="128"/>
    </location>
</feature>
<dbReference type="NCBIfam" id="TIGR00710">
    <property type="entry name" value="efflux_Bcr_CflA"/>
    <property type="match status" value="1"/>
</dbReference>
<dbReference type="InterPro" id="IPR011701">
    <property type="entry name" value="MFS"/>
</dbReference>
<organism evidence="10 11">
    <name type="scientific">Prosthecochloris aestuarii (strain DSM 271 / SK 413)</name>
    <dbReference type="NCBI Taxonomy" id="290512"/>
    <lineage>
        <taxon>Bacteria</taxon>
        <taxon>Pseudomonadati</taxon>
        <taxon>Chlorobiota</taxon>
        <taxon>Chlorobiia</taxon>
        <taxon>Chlorobiales</taxon>
        <taxon>Chlorobiaceae</taxon>
        <taxon>Prosthecochloris</taxon>
    </lineage>
</organism>
<dbReference type="RefSeq" id="WP_012505272.1">
    <property type="nucleotide sequence ID" value="NC_011059.1"/>
</dbReference>
<dbReference type="Gene3D" id="1.20.1720.10">
    <property type="entry name" value="Multidrug resistance protein D"/>
    <property type="match status" value="1"/>
</dbReference>
<gene>
    <name evidence="10" type="ordered locus">Paes_0688</name>
</gene>
<dbReference type="Pfam" id="PF07690">
    <property type="entry name" value="MFS_1"/>
    <property type="match status" value="1"/>
</dbReference>
<feature type="transmembrane region" description="Helical" evidence="8">
    <location>
        <begin position="285"/>
        <end position="306"/>
    </location>
</feature>
<evidence type="ECO:0000256" key="7">
    <source>
        <dbReference type="ARBA" id="ARBA00023136"/>
    </source>
</evidence>
<dbReference type="AlphaFoldDB" id="B4S6I0"/>
<evidence type="ECO:0000256" key="6">
    <source>
        <dbReference type="ARBA" id="ARBA00022989"/>
    </source>
</evidence>
<proteinExistence type="inferred from homology"/>
<keyword evidence="5 8" id="KW-0812">Transmembrane</keyword>
<reference evidence="10" key="1">
    <citation type="submission" date="2008-06" db="EMBL/GenBank/DDBJ databases">
        <title>Complete sequence of chromosome of Prosthecochloris aestuarii DSM 271.</title>
        <authorList>
            <consortium name="US DOE Joint Genome Institute"/>
            <person name="Lucas S."/>
            <person name="Copeland A."/>
            <person name="Lapidus A."/>
            <person name="Glavina del Rio T."/>
            <person name="Dalin E."/>
            <person name="Tice H."/>
            <person name="Bruce D."/>
            <person name="Goodwin L."/>
            <person name="Pitluck S."/>
            <person name="Schmutz J."/>
            <person name="Larimer F."/>
            <person name="Land M."/>
            <person name="Hauser L."/>
            <person name="Kyrpides N."/>
            <person name="Anderson I."/>
            <person name="Liu Z."/>
            <person name="Li T."/>
            <person name="Zhao F."/>
            <person name="Overmann J."/>
            <person name="Bryant D.A."/>
            <person name="Richardson P."/>
        </authorList>
    </citation>
    <scope>NUCLEOTIDE SEQUENCE [LARGE SCALE GENOMIC DNA]</scope>
    <source>
        <strain evidence="10">DSM 271</strain>
    </source>
</reference>
<dbReference type="SUPFAM" id="SSF103473">
    <property type="entry name" value="MFS general substrate transporter"/>
    <property type="match status" value="1"/>
</dbReference>